<gene>
    <name evidence="2" type="ordered locus">MexAM1_META2p0448</name>
</gene>
<dbReference type="Proteomes" id="UP000009081">
    <property type="component" value="Plasmid megaplasmid"/>
</dbReference>
<organism evidence="2 3">
    <name type="scientific">Methylorubrum extorquens (strain ATCC 14718 / DSM 1338 / JCM 2805 / NCIMB 9133 / AM1)</name>
    <name type="common">Methylobacterium extorquens</name>
    <dbReference type="NCBI Taxonomy" id="272630"/>
    <lineage>
        <taxon>Bacteria</taxon>
        <taxon>Pseudomonadati</taxon>
        <taxon>Pseudomonadota</taxon>
        <taxon>Alphaproteobacteria</taxon>
        <taxon>Hyphomicrobiales</taxon>
        <taxon>Methylobacteriaceae</taxon>
        <taxon>Methylorubrum</taxon>
    </lineage>
</organism>
<evidence type="ECO:0000256" key="1">
    <source>
        <dbReference type="SAM" id="MobiDB-lite"/>
    </source>
</evidence>
<evidence type="ECO:0000313" key="3">
    <source>
        <dbReference type="Proteomes" id="UP000009081"/>
    </source>
</evidence>
<feature type="region of interest" description="Disordered" evidence="1">
    <location>
        <begin position="1"/>
        <end position="23"/>
    </location>
</feature>
<accession>C5B4B8</accession>
<protein>
    <submittedName>
        <fullName evidence="2">Uncharacterized protein</fullName>
    </submittedName>
</protein>
<dbReference type="EMBL" id="CP001511">
    <property type="protein sequence ID" value="ACS43300.1"/>
    <property type="molecule type" value="Genomic_DNA"/>
</dbReference>
<evidence type="ECO:0000313" key="2">
    <source>
        <dbReference type="EMBL" id="ACS43300.1"/>
    </source>
</evidence>
<feature type="region of interest" description="Disordered" evidence="1">
    <location>
        <begin position="83"/>
        <end position="126"/>
    </location>
</feature>
<proteinExistence type="predicted"/>
<dbReference type="KEGG" id="mea:Mex_2p0448"/>
<reference evidence="2 3" key="1">
    <citation type="journal article" date="2009" name="PLoS ONE">
        <title>Methylobacterium genome sequences: a reference blueprint to investigate microbial metabolism of C1 compounds from natural and industrial sources.</title>
        <authorList>
            <person name="Vuilleumier S."/>
            <person name="Chistoserdova L."/>
            <person name="Lee M.-C."/>
            <person name="Bringel F."/>
            <person name="Lajus A."/>
            <person name="Zhou Y."/>
            <person name="Gourion B."/>
            <person name="Barbe V."/>
            <person name="Chang J."/>
            <person name="Cruveiller S."/>
            <person name="Dossat C."/>
            <person name="Gillett W."/>
            <person name="Gruffaz C."/>
            <person name="Haugen E."/>
            <person name="Hourcade E."/>
            <person name="Levy R."/>
            <person name="Mangenot S."/>
            <person name="Muller E."/>
            <person name="Nadalig T."/>
            <person name="Pagni M."/>
            <person name="Penny C."/>
            <person name="Peyraud R."/>
            <person name="Robinson D.G."/>
            <person name="Roche D."/>
            <person name="Rouy Z."/>
            <person name="Saenampechek C."/>
            <person name="Salvignol G."/>
            <person name="Vallenet D."/>
            <person name="Wu Z."/>
            <person name="Marx C.J."/>
            <person name="Vorholt J.A."/>
            <person name="Olson M.V."/>
            <person name="Kaul R."/>
            <person name="Weissenbach J."/>
            <person name="Medigue C."/>
            <person name="Lidstrom M.E."/>
        </authorList>
    </citation>
    <scope>NUCLEOTIDE SEQUENCE [LARGE SCALE GENOMIC DNA]</scope>
    <source>
        <strain evidence="3">ATCC 14718 / DSM 1338 / JCM 2805 / NCIMB 9133 / AM1</strain>
    </source>
</reference>
<feature type="compositionally biased region" description="Basic and acidic residues" evidence="1">
    <location>
        <begin position="102"/>
        <end position="112"/>
    </location>
</feature>
<geneLocation type="plasmid" evidence="2 3">
    <name>megaplasmid</name>
</geneLocation>
<keyword evidence="2" id="KW-0614">Plasmid</keyword>
<dbReference type="HOGENOM" id="CLU_1978911_0_0_5"/>
<dbReference type="AlphaFoldDB" id="C5B4B8"/>
<sequence length="126" mass="13358">MVAKPALDAHGEKQVQRRRRTMGEKLNGGADLVIDENLLGLANPMSTIAIGREDLVGADRPGAGLTASVRGFIDEGGRAKLKTVRDAQPASAPALVPSTPADDVRPRSRPDLEEAPEDDVLADRRA</sequence>
<name>C5B4B8_METEA</name>
<keyword evidence="3" id="KW-1185">Reference proteome</keyword>